<evidence type="ECO:0008006" key="3">
    <source>
        <dbReference type="Google" id="ProtNLM"/>
    </source>
</evidence>
<comment type="caution">
    <text evidence="1">The sequence shown here is derived from an EMBL/GenBank/DDBJ whole genome shotgun (WGS) entry which is preliminary data.</text>
</comment>
<reference evidence="1 2" key="1">
    <citation type="submission" date="2019-09" db="EMBL/GenBank/DDBJ databases">
        <title>The hologenome of the rock-dwelling lichen Lasallia pustulata.</title>
        <authorList>
            <person name="Greshake Tzovaras B."/>
            <person name="Segers F."/>
            <person name="Bicker A."/>
            <person name="Dal Grande F."/>
            <person name="Otte J."/>
            <person name="Hankeln T."/>
            <person name="Schmitt I."/>
            <person name="Ebersberger I."/>
        </authorList>
    </citation>
    <scope>NUCLEOTIDE SEQUENCE [LARGE SCALE GENOMIC DNA]</scope>
    <source>
        <strain evidence="1">A1-1</strain>
    </source>
</reference>
<dbReference type="Gene3D" id="3.40.50.1820">
    <property type="entry name" value="alpha/beta hydrolase"/>
    <property type="match status" value="1"/>
</dbReference>
<dbReference type="SUPFAM" id="SSF53474">
    <property type="entry name" value="alpha/beta-Hydrolases"/>
    <property type="match status" value="1"/>
</dbReference>
<name>A0A5M8PNN4_9LECA</name>
<accession>A0A5M8PNN4</accession>
<organism evidence="1 2">
    <name type="scientific">Lasallia pustulata</name>
    <dbReference type="NCBI Taxonomy" id="136370"/>
    <lineage>
        <taxon>Eukaryota</taxon>
        <taxon>Fungi</taxon>
        <taxon>Dikarya</taxon>
        <taxon>Ascomycota</taxon>
        <taxon>Pezizomycotina</taxon>
        <taxon>Lecanoromycetes</taxon>
        <taxon>OSLEUM clade</taxon>
        <taxon>Umbilicariomycetidae</taxon>
        <taxon>Umbilicariales</taxon>
        <taxon>Umbilicariaceae</taxon>
        <taxon>Lasallia</taxon>
    </lineage>
</organism>
<evidence type="ECO:0000313" key="1">
    <source>
        <dbReference type="EMBL" id="KAA6410608.1"/>
    </source>
</evidence>
<dbReference type="PANTHER" id="PTHR17630:SF55">
    <property type="entry name" value="DIENELACTONE HYDROLASE FAMILY PROTEIN (AFU_ORTHOLOGUE AFUA_1G01900)"/>
    <property type="match status" value="1"/>
</dbReference>
<dbReference type="Proteomes" id="UP000324767">
    <property type="component" value="Unassembled WGS sequence"/>
</dbReference>
<gene>
    <name evidence="1" type="ORF">FRX48_06030</name>
</gene>
<dbReference type="OrthoDB" id="10019231at2759"/>
<dbReference type="PANTHER" id="PTHR17630">
    <property type="entry name" value="DIENELACTONE HYDROLASE"/>
    <property type="match status" value="1"/>
</dbReference>
<dbReference type="EMBL" id="VXIT01000009">
    <property type="protein sequence ID" value="KAA6410608.1"/>
    <property type="molecule type" value="Genomic_DNA"/>
</dbReference>
<dbReference type="InterPro" id="IPR029058">
    <property type="entry name" value="AB_hydrolase_fold"/>
</dbReference>
<proteinExistence type="predicted"/>
<evidence type="ECO:0000313" key="2">
    <source>
        <dbReference type="Proteomes" id="UP000324767"/>
    </source>
</evidence>
<protein>
    <recommendedName>
        <fullName evidence="3">Dienelactone hydrolase domain-containing protein</fullName>
    </recommendedName>
</protein>
<dbReference type="AlphaFoldDB" id="A0A5M8PNN4"/>
<sequence>MRLLVDHYAREANASVYVPDFFSGQALPFGPVLNRNWDEIDLPGFLKQSSRELLEPKIFGCARALRQNYKKVGAVGFCYGGCITAGHPSLLTKKDIDEVATPVQMLAPEFDPVYAAELKTYSFERILKLGVLFDYQHFLGVEYACFVRGDNKKPGEREAMARGKSC</sequence>